<keyword evidence="4" id="KW-0997">Cell inner membrane</keyword>
<dbReference type="GO" id="GO:0140359">
    <property type="term" value="F:ABC-type transporter activity"/>
    <property type="evidence" value="ECO:0007669"/>
    <property type="project" value="InterPro"/>
</dbReference>
<evidence type="ECO:0000259" key="13">
    <source>
        <dbReference type="PROSITE" id="PS50929"/>
    </source>
</evidence>
<proteinExistence type="inferred from homology"/>
<feature type="transmembrane region" description="Helical" evidence="11">
    <location>
        <begin position="162"/>
        <end position="180"/>
    </location>
</feature>
<dbReference type="SUPFAM" id="SSF90123">
    <property type="entry name" value="ABC transporter transmembrane region"/>
    <property type="match status" value="1"/>
</dbReference>
<evidence type="ECO:0000256" key="9">
    <source>
        <dbReference type="ARBA" id="ARBA00023136"/>
    </source>
</evidence>
<dbReference type="InterPro" id="IPR036640">
    <property type="entry name" value="ABC1_TM_sf"/>
</dbReference>
<reference evidence="14 15" key="1">
    <citation type="submission" date="2013-04" db="EMBL/GenBank/DDBJ databases">
        <title>The Genome Sequence of Propionimicrobium lymphophilum ACS-093-V-SCH5.</title>
        <authorList>
            <consortium name="The Broad Institute Genomics Platform"/>
            <person name="Earl A."/>
            <person name="Ward D."/>
            <person name="Feldgarden M."/>
            <person name="Gevers D."/>
            <person name="Saerens B."/>
            <person name="Vaneechoutte M."/>
            <person name="Walker B."/>
            <person name="Young S."/>
            <person name="Zeng Q."/>
            <person name="Gargeya S."/>
            <person name="Fitzgerald M."/>
            <person name="Haas B."/>
            <person name="Abouelleil A."/>
            <person name="Allen A.W."/>
            <person name="Alvarado L."/>
            <person name="Arachchi H.M."/>
            <person name="Berlin A.M."/>
            <person name="Chapman S.B."/>
            <person name="Gainer-Dewar J."/>
            <person name="Goldberg J."/>
            <person name="Griggs A."/>
            <person name="Gujja S."/>
            <person name="Hansen M."/>
            <person name="Howarth C."/>
            <person name="Imamovic A."/>
            <person name="Ireland A."/>
            <person name="Larimer J."/>
            <person name="McCowan C."/>
            <person name="Murphy C."/>
            <person name="Pearson M."/>
            <person name="Poon T.W."/>
            <person name="Priest M."/>
            <person name="Roberts A."/>
            <person name="Saif S."/>
            <person name="Shea T."/>
            <person name="Sisk P."/>
            <person name="Sykes S."/>
            <person name="Wortman J."/>
            <person name="Nusbaum C."/>
            <person name="Birren B."/>
        </authorList>
    </citation>
    <scope>NUCLEOTIDE SEQUENCE [LARGE SCALE GENOMIC DNA]</scope>
    <source>
        <strain evidence="14 15">ACS-093-V-SCH5</strain>
    </source>
</reference>
<sequence length="578" mass="62346">MSVSISNMLRPARTSMIVSGLLTATGAVFRLAPFVAMQQMAAIWLGEKHPEGWSGNPWVLALVALVCLLASQLLYMGGLGVTHLSEAKLRHKLRRRVVDSIGSLPLGKVEVIPHGRLRKIVCDDTSAIHTLVAHVPGDATNAVVSLLAGFVYLLVVDWRMCLALFGIWIVVVVGLQAAHMRGYAKITERFGVAQTDLASATVEMLEGIKEIKNFQAVDATRTRFNRAREKFSDISYEWVSQSGKAISATGALLRPAVIFVTVAILSVVFVNNDWMLLSATLPFFLVAPGVPDGLSVLLGMTQHIYDARLASQTTAKLLSEEPMPAGDFADGDGQAPGQVEMVDAKFSYEPGDPVIDGISFVARPGTVTALVGPSGGGKSTLAKLIARFYDLDEGTVKVSGVDVRQASFSWLLSRVAIVLQDIALSNDTVFNNIALGKPTASLEEVQEAAKRACIHERITQLRNGYDTVLGEEGGFLSGGERQRVTLARAYLQDASILILDEATAQADPQSEWQIHLALSGLAKGRTVIMIAHRLATVRDADQILVVDGGRIVERGTHDQLLAHDGKYSAMWSLQMEGE</sequence>
<evidence type="ECO:0008006" key="16">
    <source>
        <dbReference type="Google" id="ProtNLM"/>
    </source>
</evidence>
<dbReference type="PATRIC" id="fig|883161.3.peg.1873"/>
<keyword evidence="7" id="KW-0067">ATP-binding</keyword>
<evidence type="ECO:0000259" key="12">
    <source>
        <dbReference type="PROSITE" id="PS50893"/>
    </source>
</evidence>
<keyword evidence="2" id="KW-0813">Transport</keyword>
<keyword evidence="5 11" id="KW-0812">Transmembrane</keyword>
<keyword evidence="3" id="KW-1003">Cell membrane</keyword>
<keyword evidence="9 11" id="KW-0472">Membrane</keyword>
<evidence type="ECO:0000256" key="10">
    <source>
        <dbReference type="ARBA" id="ARBA00023455"/>
    </source>
</evidence>
<evidence type="ECO:0000256" key="11">
    <source>
        <dbReference type="SAM" id="Phobius"/>
    </source>
</evidence>
<feature type="domain" description="ABC transmembrane type-1" evidence="13">
    <location>
        <begin position="17"/>
        <end position="306"/>
    </location>
</feature>
<dbReference type="InterPro" id="IPR017871">
    <property type="entry name" value="ABC_transporter-like_CS"/>
</dbReference>
<dbReference type="AlphaFoldDB" id="S2WI80"/>
<evidence type="ECO:0000256" key="8">
    <source>
        <dbReference type="ARBA" id="ARBA00022989"/>
    </source>
</evidence>
<keyword evidence="15" id="KW-1185">Reference proteome</keyword>
<dbReference type="GO" id="GO:0005886">
    <property type="term" value="C:plasma membrane"/>
    <property type="evidence" value="ECO:0007669"/>
    <property type="project" value="UniProtKB-SubCell"/>
</dbReference>
<keyword evidence="8 11" id="KW-1133">Transmembrane helix</keyword>
<dbReference type="PROSITE" id="PS50893">
    <property type="entry name" value="ABC_TRANSPORTER_2"/>
    <property type="match status" value="1"/>
</dbReference>
<dbReference type="InterPro" id="IPR003439">
    <property type="entry name" value="ABC_transporter-like_ATP-bd"/>
</dbReference>
<evidence type="ECO:0000313" key="14">
    <source>
        <dbReference type="EMBL" id="EPD32317.1"/>
    </source>
</evidence>
<keyword evidence="6" id="KW-0547">Nucleotide-binding</keyword>
<dbReference type="InterPro" id="IPR011527">
    <property type="entry name" value="ABC1_TM_dom"/>
</dbReference>
<name>S2WI80_9ACTN</name>
<evidence type="ECO:0000256" key="7">
    <source>
        <dbReference type="ARBA" id="ARBA00022840"/>
    </source>
</evidence>
<evidence type="ECO:0000256" key="5">
    <source>
        <dbReference type="ARBA" id="ARBA00022692"/>
    </source>
</evidence>
<dbReference type="PANTHER" id="PTHR24221:SF654">
    <property type="entry name" value="ATP-BINDING CASSETTE SUB-FAMILY B MEMBER 6"/>
    <property type="match status" value="1"/>
</dbReference>
<dbReference type="PROSITE" id="PS50929">
    <property type="entry name" value="ABC_TM1F"/>
    <property type="match status" value="1"/>
</dbReference>
<dbReference type="PROSITE" id="PS00211">
    <property type="entry name" value="ABC_TRANSPORTER_1"/>
    <property type="match status" value="1"/>
</dbReference>
<dbReference type="RefSeq" id="WP_016456692.1">
    <property type="nucleotide sequence ID" value="NZ_KE150269.1"/>
</dbReference>
<dbReference type="InterPro" id="IPR039421">
    <property type="entry name" value="Type_1_exporter"/>
</dbReference>
<comment type="similarity">
    <text evidence="10">Belongs to the ABC transporter superfamily. Siderophore-Fe(3+) uptake transporter (SIUT) (TC 3.A.1.21) family.</text>
</comment>
<dbReference type="STRING" id="883161.HMPREF9306_01886"/>
<feature type="domain" description="ABC transporter" evidence="12">
    <location>
        <begin position="339"/>
        <end position="573"/>
    </location>
</feature>
<dbReference type="GO" id="GO:0016887">
    <property type="term" value="F:ATP hydrolysis activity"/>
    <property type="evidence" value="ECO:0007669"/>
    <property type="project" value="InterPro"/>
</dbReference>
<dbReference type="Proteomes" id="UP000014417">
    <property type="component" value="Unassembled WGS sequence"/>
</dbReference>
<feature type="transmembrane region" description="Helical" evidence="11">
    <location>
        <begin position="21"/>
        <end position="46"/>
    </location>
</feature>
<feature type="transmembrane region" description="Helical" evidence="11">
    <location>
        <begin position="58"/>
        <end position="85"/>
    </location>
</feature>
<evidence type="ECO:0000256" key="6">
    <source>
        <dbReference type="ARBA" id="ARBA00022741"/>
    </source>
</evidence>
<evidence type="ECO:0000256" key="4">
    <source>
        <dbReference type="ARBA" id="ARBA00022519"/>
    </source>
</evidence>
<evidence type="ECO:0000256" key="1">
    <source>
        <dbReference type="ARBA" id="ARBA00004429"/>
    </source>
</evidence>
<comment type="caution">
    <text evidence="14">The sequence shown here is derived from an EMBL/GenBank/DDBJ whole genome shotgun (WGS) entry which is preliminary data.</text>
</comment>
<dbReference type="SMART" id="SM00382">
    <property type="entry name" value="AAA"/>
    <property type="match status" value="1"/>
</dbReference>
<dbReference type="OrthoDB" id="9806127at2"/>
<accession>S2WI80</accession>
<dbReference type="GO" id="GO:0034040">
    <property type="term" value="F:ATPase-coupled lipid transmembrane transporter activity"/>
    <property type="evidence" value="ECO:0007669"/>
    <property type="project" value="TreeGrafter"/>
</dbReference>
<dbReference type="Pfam" id="PF00664">
    <property type="entry name" value="ABC_membrane"/>
    <property type="match status" value="1"/>
</dbReference>
<dbReference type="FunFam" id="3.40.50.300:FF:000221">
    <property type="entry name" value="Multidrug ABC transporter ATP-binding protein"/>
    <property type="match status" value="1"/>
</dbReference>
<evidence type="ECO:0000256" key="3">
    <source>
        <dbReference type="ARBA" id="ARBA00022475"/>
    </source>
</evidence>
<dbReference type="HOGENOM" id="CLU_000604_84_4_11"/>
<feature type="transmembrane region" description="Helical" evidence="11">
    <location>
        <begin position="251"/>
        <end position="270"/>
    </location>
</feature>
<dbReference type="GO" id="GO:0005524">
    <property type="term" value="F:ATP binding"/>
    <property type="evidence" value="ECO:0007669"/>
    <property type="project" value="UniProtKB-KW"/>
</dbReference>
<feature type="transmembrane region" description="Helical" evidence="11">
    <location>
        <begin position="276"/>
        <end position="298"/>
    </location>
</feature>
<dbReference type="InterPro" id="IPR003593">
    <property type="entry name" value="AAA+_ATPase"/>
</dbReference>
<organism evidence="14 15">
    <name type="scientific">Propionimicrobium lymphophilum ACS-093-V-SCH5</name>
    <dbReference type="NCBI Taxonomy" id="883161"/>
    <lineage>
        <taxon>Bacteria</taxon>
        <taxon>Bacillati</taxon>
        <taxon>Actinomycetota</taxon>
        <taxon>Actinomycetes</taxon>
        <taxon>Propionibacteriales</taxon>
        <taxon>Propionibacteriaceae</taxon>
        <taxon>Propionimicrobium</taxon>
    </lineage>
</organism>
<protein>
    <recommendedName>
        <fullName evidence="16">ABC transporter ATP-binding protein</fullName>
    </recommendedName>
</protein>
<dbReference type="SUPFAM" id="SSF52540">
    <property type="entry name" value="P-loop containing nucleoside triphosphate hydrolases"/>
    <property type="match status" value="1"/>
</dbReference>
<dbReference type="Pfam" id="PF00005">
    <property type="entry name" value="ABC_tran"/>
    <property type="match status" value="1"/>
</dbReference>
<feature type="transmembrane region" description="Helical" evidence="11">
    <location>
        <begin position="139"/>
        <end position="156"/>
    </location>
</feature>
<evidence type="ECO:0000313" key="15">
    <source>
        <dbReference type="Proteomes" id="UP000014417"/>
    </source>
</evidence>
<dbReference type="InterPro" id="IPR027417">
    <property type="entry name" value="P-loop_NTPase"/>
</dbReference>
<dbReference type="Gene3D" id="1.20.1560.10">
    <property type="entry name" value="ABC transporter type 1, transmembrane domain"/>
    <property type="match status" value="1"/>
</dbReference>
<dbReference type="EMBL" id="AGZR01000009">
    <property type="protein sequence ID" value="EPD32317.1"/>
    <property type="molecule type" value="Genomic_DNA"/>
</dbReference>
<gene>
    <name evidence="14" type="ORF">HMPREF9306_01886</name>
</gene>
<dbReference type="Gene3D" id="3.40.50.300">
    <property type="entry name" value="P-loop containing nucleotide triphosphate hydrolases"/>
    <property type="match status" value="1"/>
</dbReference>
<evidence type="ECO:0000256" key="2">
    <source>
        <dbReference type="ARBA" id="ARBA00022448"/>
    </source>
</evidence>
<dbReference type="PANTHER" id="PTHR24221">
    <property type="entry name" value="ATP-BINDING CASSETTE SUB-FAMILY B"/>
    <property type="match status" value="1"/>
</dbReference>
<comment type="subcellular location">
    <subcellularLocation>
        <location evidence="1">Cell inner membrane</location>
        <topology evidence="1">Multi-pass membrane protein</topology>
    </subcellularLocation>
</comment>